<dbReference type="PANTHER" id="PTHR30572">
    <property type="entry name" value="MEMBRANE COMPONENT OF TRANSPORTER-RELATED"/>
    <property type="match status" value="1"/>
</dbReference>
<evidence type="ECO:0000259" key="9">
    <source>
        <dbReference type="Pfam" id="PF12704"/>
    </source>
</evidence>
<evidence type="ECO:0000256" key="3">
    <source>
        <dbReference type="ARBA" id="ARBA00022692"/>
    </source>
</evidence>
<feature type="transmembrane region" description="Helical" evidence="7">
    <location>
        <begin position="28"/>
        <end position="47"/>
    </location>
</feature>
<organism evidence="10 11">
    <name type="scientific">candidate division GN15 bacterium</name>
    <dbReference type="NCBI Taxonomy" id="2072418"/>
    <lineage>
        <taxon>Bacteria</taxon>
        <taxon>candidate division GN15</taxon>
    </lineage>
</organism>
<keyword evidence="3 7" id="KW-0812">Transmembrane</keyword>
<evidence type="ECO:0000256" key="1">
    <source>
        <dbReference type="ARBA" id="ARBA00004651"/>
    </source>
</evidence>
<dbReference type="EMBL" id="PQAP01000097">
    <property type="protein sequence ID" value="PWB72034.1"/>
    <property type="molecule type" value="Genomic_DNA"/>
</dbReference>
<comment type="similarity">
    <text evidence="6">Belongs to the ABC-4 integral membrane protein family.</text>
</comment>
<reference evidence="10 11" key="1">
    <citation type="journal article" date="2018" name="ISME J.">
        <title>A methanotrophic archaeon couples anaerobic oxidation of methane to Fe(III) reduction.</title>
        <authorList>
            <person name="Cai C."/>
            <person name="Leu A.O."/>
            <person name="Xie G.J."/>
            <person name="Guo J."/>
            <person name="Feng Y."/>
            <person name="Zhao J.X."/>
            <person name="Tyson G.W."/>
            <person name="Yuan Z."/>
            <person name="Hu S."/>
        </authorList>
    </citation>
    <scope>NUCLEOTIDE SEQUENCE [LARGE SCALE GENOMIC DNA]</scope>
    <source>
        <strain evidence="10">FeB_12</strain>
    </source>
</reference>
<dbReference type="InterPro" id="IPR003838">
    <property type="entry name" value="ABC3_permease_C"/>
</dbReference>
<evidence type="ECO:0008006" key="12">
    <source>
        <dbReference type="Google" id="ProtNLM"/>
    </source>
</evidence>
<comment type="caution">
    <text evidence="10">The sequence shown here is derived from an EMBL/GenBank/DDBJ whole genome shotgun (WGS) entry which is preliminary data.</text>
</comment>
<dbReference type="InterPro" id="IPR050250">
    <property type="entry name" value="Macrolide_Exporter_MacB"/>
</dbReference>
<dbReference type="GO" id="GO:0022857">
    <property type="term" value="F:transmembrane transporter activity"/>
    <property type="evidence" value="ECO:0007669"/>
    <property type="project" value="TreeGrafter"/>
</dbReference>
<feature type="domain" description="MacB-like periplasmic core" evidence="9">
    <location>
        <begin position="26"/>
        <end position="254"/>
    </location>
</feature>
<evidence type="ECO:0000256" key="5">
    <source>
        <dbReference type="ARBA" id="ARBA00023136"/>
    </source>
</evidence>
<keyword evidence="4 7" id="KW-1133">Transmembrane helix</keyword>
<dbReference type="InterPro" id="IPR025857">
    <property type="entry name" value="MacB_PCD"/>
</dbReference>
<sequence>MLLTVTEIRDAIDMAMGSLRANKFRSSLTILGVMIGVASVIAMASVIDGLDRAAVREIDQLGSNVIMITKYDPTVDHEEMSESDRNRPPITVGEAEAVARSCPSVDGISPQNYYFAQGGNSVKYKNRKANQPRIFGTWPDFVRVNNRSLSKGRFLDEADERFAIMNCVIGSDVAASLFEEEDPIGQSIRVNSYQFQVIGVFENVKSSFGNDELNRGIAIPLSTFEKMYPWEKELFLQARARSFAEIPAAEEEIISALRMYRKVPFNKENDFALTTQEQFKESIGNITKWIYVAGLVITSVGLMVGGIGVMNIMLVSVTERTREIGVRKALGAKRSNILFQFLTEATTLSGTGGVIGIFFGIGLGALINSLFKFPAGVSVVWVTIGFLVAAMVGILSGMYPAYKASRLDPIEALRYE</sequence>
<feature type="transmembrane region" description="Helical" evidence="7">
    <location>
        <begin position="379"/>
        <end position="399"/>
    </location>
</feature>
<evidence type="ECO:0000256" key="2">
    <source>
        <dbReference type="ARBA" id="ARBA00022475"/>
    </source>
</evidence>
<dbReference type="GO" id="GO:0005886">
    <property type="term" value="C:plasma membrane"/>
    <property type="evidence" value="ECO:0007669"/>
    <property type="project" value="UniProtKB-SubCell"/>
</dbReference>
<keyword evidence="5 7" id="KW-0472">Membrane</keyword>
<dbReference type="Proteomes" id="UP000250918">
    <property type="component" value="Unassembled WGS sequence"/>
</dbReference>
<gene>
    <name evidence="10" type="ORF">C3F09_07220</name>
</gene>
<evidence type="ECO:0000313" key="10">
    <source>
        <dbReference type="EMBL" id="PWB72034.1"/>
    </source>
</evidence>
<evidence type="ECO:0000259" key="8">
    <source>
        <dbReference type="Pfam" id="PF02687"/>
    </source>
</evidence>
<evidence type="ECO:0000313" key="11">
    <source>
        <dbReference type="Proteomes" id="UP000250918"/>
    </source>
</evidence>
<protein>
    <recommendedName>
        <fullName evidence="12">FtsX-like permease family protein</fullName>
    </recommendedName>
</protein>
<evidence type="ECO:0000256" key="7">
    <source>
        <dbReference type="SAM" id="Phobius"/>
    </source>
</evidence>
<dbReference type="Pfam" id="PF02687">
    <property type="entry name" value="FtsX"/>
    <property type="match status" value="1"/>
</dbReference>
<evidence type="ECO:0000256" key="6">
    <source>
        <dbReference type="ARBA" id="ARBA00038076"/>
    </source>
</evidence>
<dbReference type="PANTHER" id="PTHR30572:SF4">
    <property type="entry name" value="ABC TRANSPORTER PERMEASE YTRF"/>
    <property type="match status" value="1"/>
</dbReference>
<comment type="subcellular location">
    <subcellularLocation>
        <location evidence="1">Cell membrane</location>
        <topology evidence="1">Multi-pass membrane protein</topology>
    </subcellularLocation>
</comment>
<feature type="transmembrane region" description="Helical" evidence="7">
    <location>
        <begin position="289"/>
        <end position="317"/>
    </location>
</feature>
<accession>A0A855X6X9</accession>
<dbReference type="Pfam" id="PF12704">
    <property type="entry name" value="MacB_PCD"/>
    <property type="match status" value="1"/>
</dbReference>
<dbReference type="AlphaFoldDB" id="A0A855X6X9"/>
<proteinExistence type="inferred from homology"/>
<feature type="transmembrane region" description="Helical" evidence="7">
    <location>
        <begin position="338"/>
        <end position="367"/>
    </location>
</feature>
<feature type="domain" description="ABC3 transporter permease C-terminal" evidence="8">
    <location>
        <begin position="296"/>
        <end position="409"/>
    </location>
</feature>
<name>A0A855X6X9_9BACT</name>
<evidence type="ECO:0000256" key="4">
    <source>
        <dbReference type="ARBA" id="ARBA00022989"/>
    </source>
</evidence>
<keyword evidence="2" id="KW-1003">Cell membrane</keyword>